<accession>A0A0S3SC66</accession>
<dbReference type="PANTHER" id="PTHR16052:SF0">
    <property type="entry name" value="TBCC DOMAIN-CONTAINING PROTEIN 1"/>
    <property type="match status" value="1"/>
</dbReference>
<name>A0A0S3SC66_PHAAN</name>
<reference evidence="2 3" key="1">
    <citation type="journal article" date="2015" name="Sci. Rep.">
        <title>The power of single molecule real-time sequencing technology in the de novo assembly of a eukaryotic genome.</title>
        <authorList>
            <person name="Sakai H."/>
            <person name="Naito K."/>
            <person name="Ogiso-Tanaka E."/>
            <person name="Takahashi Y."/>
            <person name="Iseki K."/>
            <person name="Muto C."/>
            <person name="Satou K."/>
            <person name="Teruya K."/>
            <person name="Shiroma A."/>
            <person name="Shimoji M."/>
            <person name="Hirano T."/>
            <person name="Itoh T."/>
            <person name="Kaga A."/>
            <person name="Tomooka N."/>
        </authorList>
    </citation>
    <scope>NUCLEOTIDE SEQUENCE [LARGE SCALE GENOMIC DNA]</scope>
    <source>
        <strain evidence="3">cv. Shumari</strain>
    </source>
</reference>
<gene>
    <name evidence="2" type="primary">Vigan.06G169500</name>
    <name evidence="2" type="ORF">VIGAN_06169500</name>
</gene>
<proteinExistence type="predicted"/>
<evidence type="ECO:0000313" key="2">
    <source>
        <dbReference type="EMBL" id="BAT90447.1"/>
    </source>
</evidence>
<protein>
    <submittedName>
        <fullName evidence="2">Uncharacterized protein</fullName>
    </submittedName>
</protein>
<dbReference type="AlphaFoldDB" id="A0A0S3SC66"/>
<keyword evidence="3" id="KW-1185">Reference proteome</keyword>
<sequence>MGLFANSDPNMFVVPVPVAQVHDWVQQNIVAALEYISEWTSSKKNGSASPSDHDVAMTDASSASVNKASTSTRGSILPSLMCSDLHTPFLILAPLKDAEKRLVKIYENDGADYDYDEDDEMTVSMTFLLRVGRLGGRWKEETREREEKR</sequence>
<dbReference type="EMBL" id="AP015039">
    <property type="protein sequence ID" value="BAT90447.1"/>
    <property type="molecule type" value="Genomic_DNA"/>
</dbReference>
<evidence type="ECO:0000313" key="3">
    <source>
        <dbReference type="Proteomes" id="UP000291084"/>
    </source>
</evidence>
<organism evidence="2 3">
    <name type="scientific">Vigna angularis var. angularis</name>
    <dbReference type="NCBI Taxonomy" id="157739"/>
    <lineage>
        <taxon>Eukaryota</taxon>
        <taxon>Viridiplantae</taxon>
        <taxon>Streptophyta</taxon>
        <taxon>Embryophyta</taxon>
        <taxon>Tracheophyta</taxon>
        <taxon>Spermatophyta</taxon>
        <taxon>Magnoliopsida</taxon>
        <taxon>eudicotyledons</taxon>
        <taxon>Gunneridae</taxon>
        <taxon>Pentapetalae</taxon>
        <taxon>rosids</taxon>
        <taxon>fabids</taxon>
        <taxon>Fabales</taxon>
        <taxon>Fabaceae</taxon>
        <taxon>Papilionoideae</taxon>
        <taxon>50 kb inversion clade</taxon>
        <taxon>NPAAA clade</taxon>
        <taxon>indigoferoid/millettioid clade</taxon>
        <taxon>Phaseoleae</taxon>
        <taxon>Vigna</taxon>
    </lineage>
</organism>
<feature type="region of interest" description="Disordered" evidence="1">
    <location>
        <begin position="44"/>
        <end position="69"/>
    </location>
</feature>
<feature type="compositionally biased region" description="Polar residues" evidence="1">
    <location>
        <begin position="59"/>
        <end position="69"/>
    </location>
</feature>
<dbReference type="InterPro" id="IPR039589">
    <property type="entry name" value="TBCC1"/>
</dbReference>
<dbReference type="Proteomes" id="UP000291084">
    <property type="component" value="Chromosome 6"/>
</dbReference>
<dbReference type="PANTHER" id="PTHR16052">
    <property type="entry name" value="TBCC DOMAIN-CONTAINING PROTEIN 1"/>
    <property type="match status" value="1"/>
</dbReference>
<evidence type="ECO:0000256" key="1">
    <source>
        <dbReference type="SAM" id="MobiDB-lite"/>
    </source>
</evidence>